<evidence type="ECO:0000313" key="1">
    <source>
        <dbReference type="EMBL" id="CAH8241335.1"/>
    </source>
</evidence>
<organism evidence="1 2">
    <name type="scientific">Vibrio aestuarianus</name>
    <dbReference type="NCBI Taxonomy" id="28171"/>
    <lineage>
        <taxon>Bacteria</taxon>
        <taxon>Pseudomonadati</taxon>
        <taxon>Pseudomonadota</taxon>
        <taxon>Gammaproteobacteria</taxon>
        <taxon>Vibrionales</taxon>
        <taxon>Vibrionaceae</taxon>
        <taxon>Vibrio</taxon>
    </lineage>
</organism>
<sequence length="58" mass="6547">MVETLISALIIFYSKAPKKRDQFNTFFCFGKVISAHITPKLPLLTTLLSLTRYSVVAI</sequence>
<evidence type="ECO:0000313" key="2">
    <source>
        <dbReference type="Proteomes" id="UP001152658"/>
    </source>
</evidence>
<reference evidence="1" key="1">
    <citation type="submission" date="2022-06" db="EMBL/GenBank/DDBJ databases">
        <authorList>
            <person name="Goudenege D."/>
            <person name="Le Roux F."/>
        </authorList>
    </citation>
    <scope>NUCLEOTIDE SEQUENCE</scope>
    <source>
        <strain evidence="1">12-063</strain>
    </source>
</reference>
<proteinExistence type="predicted"/>
<name>A0ABM9FU05_9VIBR</name>
<comment type="caution">
    <text evidence="1">The sequence shown here is derived from an EMBL/GenBank/DDBJ whole genome shotgun (WGS) entry which is preliminary data.</text>
</comment>
<dbReference type="EMBL" id="CALYLK010000138">
    <property type="protein sequence ID" value="CAH8241335.1"/>
    <property type="molecule type" value="Genomic_DNA"/>
</dbReference>
<gene>
    <name evidence="1" type="ORF">VAE063_970117</name>
</gene>
<protein>
    <submittedName>
        <fullName evidence="1">Uncharacterized protein</fullName>
    </submittedName>
</protein>
<keyword evidence="2" id="KW-1185">Reference proteome</keyword>
<dbReference type="Proteomes" id="UP001152658">
    <property type="component" value="Unassembled WGS sequence"/>
</dbReference>
<accession>A0ABM9FU05</accession>